<dbReference type="RefSeq" id="WP_036618779.1">
    <property type="nucleotide sequence ID" value="NZ_BGML01000004.1"/>
</dbReference>
<dbReference type="EMBL" id="JMQA01000047">
    <property type="protein sequence ID" value="KFM94533.1"/>
    <property type="molecule type" value="Genomic_DNA"/>
</dbReference>
<dbReference type="PATRIC" id="fig|44252.3.peg.5685"/>
<sequence>MQQIYPITEAGCRPYIGRPVCAVLRDGNCYVGTISAVGPEGIQFDGVVPGGASVLSKQSPKVRKQVSNLKSKAKTKAFGFGPFGGFGGFGGFWLPWALLALLFLWPFFWI</sequence>
<dbReference type="AlphaFoldDB" id="A0A090Y6Z4"/>
<evidence type="ECO:0000256" key="1">
    <source>
        <dbReference type="SAM" id="Phobius"/>
    </source>
</evidence>
<evidence type="ECO:0000313" key="2">
    <source>
        <dbReference type="EMBL" id="KFM94533.1"/>
    </source>
</evidence>
<organism evidence="2 3">
    <name type="scientific">Paenibacillus macerans</name>
    <name type="common">Bacillus macerans</name>
    <dbReference type="NCBI Taxonomy" id="44252"/>
    <lineage>
        <taxon>Bacteria</taxon>
        <taxon>Bacillati</taxon>
        <taxon>Bacillota</taxon>
        <taxon>Bacilli</taxon>
        <taxon>Bacillales</taxon>
        <taxon>Paenibacillaceae</taxon>
        <taxon>Paenibacillus</taxon>
    </lineage>
</organism>
<dbReference type="HOGENOM" id="CLU_117608_0_0_9"/>
<dbReference type="OrthoDB" id="2639081at2"/>
<proteinExistence type="predicted"/>
<dbReference type="STRING" id="44252.DJ90_1405"/>
<keyword evidence="1" id="KW-0472">Membrane</keyword>
<reference evidence="2 3" key="1">
    <citation type="submission" date="2014-04" db="EMBL/GenBank/DDBJ databases">
        <authorList>
            <person name="Bishop-Lilly K.A."/>
            <person name="Broomall S.M."/>
            <person name="Chain P.S."/>
            <person name="Chertkov O."/>
            <person name="Coyne S.R."/>
            <person name="Daligault H.E."/>
            <person name="Davenport K.W."/>
            <person name="Erkkila T."/>
            <person name="Frey K.G."/>
            <person name="Gibbons H.S."/>
            <person name="Gu W."/>
            <person name="Jaissle J."/>
            <person name="Johnson S.L."/>
            <person name="Koroleva G.I."/>
            <person name="Ladner J.T."/>
            <person name="Lo C.-C."/>
            <person name="Minogue T.D."/>
            <person name="Munk C."/>
            <person name="Palacios G.F."/>
            <person name="Redden C.L."/>
            <person name="Rosenzweig C.N."/>
            <person name="Scholz M.B."/>
            <person name="Teshima H."/>
            <person name="Xu Y."/>
        </authorList>
    </citation>
    <scope>NUCLEOTIDE SEQUENCE [LARGE SCALE GENOMIC DNA]</scope>
    <source>
        <strain evidence="2 3">8244</strain>
    </source>
</reference>
<keyword evidence="3" id="KW-1185">Reference proteome</keyword>
<protein>
    <submittedName>
        <fullName evidence="2">Uncharacterized protein</fullName>
    </submittedName>
</protein>
<dbReference type="GeneID" id="77010776"/>
<keyword evidence="1" id="KW-1133">Transmembrane helix</keyword>
<name>A0A090Y6Z4_PAEMA</name>
<dbReference type="Proteomes" id="UP000029278">
    <property type="component" value="Unassembled WGS sequence"/>
</dbReference>
<comment type="caution">
    <text evidence="2">The sequence shown here is derived from an EMBL/GenBank/DDBJ whole genome shotgun (WGS) entry which is preliminary data.</text>
</comment>
<accession>A0A090Y6Z4</accession>
<evidence type="ECO:0000313" key="3">
    <source>
        <dbReference type="Proteomes" id="UP000029278"/>
    </source>
</evidence>
<gene>
    <name evidence="2" type="ORF">DJ90_1405</name>
</gene>
<keyword evidence="1" id="KW-0812">Transmembrane</keyword>
<feature type="transmembrane region" description="Helical" evidence="1">
    <location>
        <begin position="80"/>
        <end position="108"/>
    </location>
</feature>